<evidence type="ECO:0000256" key="6">
    <source>
        <dbReference type="SAM" id="MobiDB-lite"/>
    </source>
</evidence>
<dbReference type="InParanoid" id="A0A2J6SZ04"/>
<feature type="compositionally biased region" description="Acidic residues" evidence="6">
    <location>
        <begin position="50"/>
        <end position="73"/>
    </location>
</feature>
<dbReference type="GO" id="GO:1990130">
    <property type="term" value="C:GATOR1 complex"/>
    <property type="evidence" value="ECO:0007669"/>
    <property type="project" value="TreeGrafter"/>
</dbReference>
<dbReference type="GeneID" id="36586497"/>
<comment type="function">
    <text evidence="3 5">Mediates inactivation of the TORC1 complex in response to amino acid starvation. Required for meiotic nuclear division.</text>
</comment>
<evidence type="ECO:0000256" key="3">
    <source>
        <dbReference type="ARBA" id="ARBA00025376"/>
    </source>
</evidence>
<dbReference type="InterPro" id="IPR056603">
    <property type="entry name" value="HTH_NPRL3"/>
</dbReference>
<dbReference type="GO" id="GO:0010508">
    <property type="term" value="P:positive regulation of autophagy"/>
    <property type="evidence" value="ECO:0007669"/>
    <property type="project" value="TreeGrafter"/>
</dbReference>
<accession>A0A2J6SZ04</accession>
<dbReference type="AlphaFoldDB" id="A0A2J6SZ04"/>
<evidence type="ECO:0000256" key="5">
    <source>
        <dbReference type="RuleBase" id="RU368069"/>
    </source>
</evidence>
<dbReference type="GO" id="GO:0051321">
    <property type="term" value="P:meiotic cell cycle"/>
    <property type="evidence" value="ECO:0007669"/>
    <property type="project" value="UniProtKB-UniRule"/>
</dbReference>
<name>A0A2J6SZ04_9HELO</name>
<dbReference type="Pfam" id="PF24064">
    <property type="entry name" value="HTH_NPRL3"/>
    <property type="match status" value="1"/>
</dbReference>
<gene>
    <name evidence="8" type="ORF">K444DRAFT_596194</name>
</gene>
<evidence type="ECO:0000256" key="2">
    <source>
        <dbReference type="ARBA" id="ARBA00017880"/>
    </source>
</evidence>
<dbReference type="Pfam" id="PF03666">
    <property type="entry name" value="NPR3"/>
    <property type="match status" value="1"/>
</dbReference>
<feature type="compositionally biased region" description="Low complexity" evidence="6">
    <location>
        <begin position="182"/>
        <end position="192"/>
    </location>
</feature>
<evidence type="ECO:0000256" key="4">
    <source>
        <dbReference type="ARBA" id="ARBA00030028"/>
    </source>
</evidence>
<dbReference type="GO" id="GO:1904262">
    <property type="term" value="P:negative regulation of TORC1 signaling"/>
    <property type="evidence" value="ECO:0007669"/>
    <property type="project" value="TreeGrafter"/>
</dbReference>
<evidence type="ECO:0000256" key="1">
    <source>
        <dbReference type="ARBA" id="ARBA00010546"/>
    </source>
</evidence>
<evidence type="ECO:0000259" key="7">
    <source>
        <dbReference type="Pfam" id="PF24064"/>
    </source>
</evidence>
<comment type="similarity">
    <text evidence="1 5">Belongs to the NPR3 family.</text>
</comment>
<dbReference type="FunCoup" id="A0A2J6SZ04">
    <property type="interactions" value="97"/>
</dbReference>
<comment type="subcellular location">
    <subcellularLocation>
        <location evidence="5">Vacuole membrane</location>
        <topology evidence="5">Peripheral membrane protein</topology>
    </subcellularLocation>
</comment>
<dbReference type="GO" id="GO:0038202">
    <property type="term" value="P:TORC1 signaling"/>
    <property type="evidence" value="ECO:0007669"/>
    <property type="project" value="TreeGrafter"/>
</dbReference>
<proteinExistence type="inferred from homology"/>
<dbReference type="Proteomes" id="UP000235371">
    <property type="component" value="Unassembled WGS sequence"/>
</dbReference>
<dbReference type="GO" id="GO:0005774">
    <property type="term" value="C:vacuolar membrane"/>
    <property type="evidence" value="ECO:0007669"/>
    <property type="project" value="UniProtKB-SubCell"/>
</dbReference>
<feature type="region of interest" description="Disordered" evidence="6">
    <location>
        <begin position="554"/>
        <end position="590"/>
    </location>
</feature>
<keyword evidence="5" id="KW-0732">Signal</keyword>
<dbReference type="RefSeq" id="XP_024732896.1">
    <property type="nucleotide sequence ID" value="XM_024878420.1"/>
</dbReference>
<keyword evidence="9" id="KW-1185">Reference proteome</keyword>
<evidence type="ECO:0000313" key="8">
    <source>
        <dbReference type="EMBL" id="PMD55992.1"/>
    </source>
</evidence>
<evidence type="ECO:0000313" key="9">
    <source>
        <dbReference type="Proteomes" id="UP000235371"/>
    </source>
</evidence>
<protein>
    <recommendedName>
        <fullName evidence="2 5">Nitrogen permease regulator 3</fullName>
    </recommendedName>
    <alternativeName>
        <fullName evidence="4 5">Required for meiotic nuclear division protein 11</fullName>
    </alternativeName>
</protein>
<feature type="domain" description="GATOR1 complex protein NPRL3 C-terminal HTH" evidence="7">
    <location>
        <begin position="652"/>
        <end position="712"/>
    </location>
</feature>
<dbReference type="GO" id="GO:0034198">
    <property type="term" value="P:cellular response to amino acid starvation"/>
    <property type="evidence" value="ECO:0007669"/>
    <property type="project" value="TreeGrafter"/>
</dbReference>
<feature type="region of interest" description="Disordered" evidence="6">
    <location>
        <begin position="167"/>
        <end position="216"/>
    </location>
</feature>
<feature type="region of interest" description="Disordered" evidence="6">
    <location>
        <begin position="31"/>
        <end position="82"/>
    </location>
</feature>
<dbReference type="OrthoDB" id="18648at2759"/>
<reference evidence="8 9" key="1">
    <citation type="submission" date="2016-04" db="EMBL/GenBank/DDBJ databases">
        <title>A degradative enzymes factory behind the ericoid mycorrhizal symbiosis.</title>
        <authorList>
            <consortium name="DOE Joint Genome Institute"/>
            <person name="Martino E."/>
            <person name="Morin E."/>
            <person name="Grelet G."/>
            <person name="Kuo A."/>
            <person name="Kohler A."/>
            <person name="Daghino S."/>
            <person name="Barry K."/>
            <person name="Choi C."/>
            <person name="Cichocki N."/>
            <person name="Clum A."/>
            <person name="Copeland A."/>
            <person name="Hainaut M."/>
            <person name="Haridas S."/>
            <person name="Labutti K."/>
            <person name="Lindquist E."/>
            <person name="Lipzen A."/>
            <person name="Khouja H.-R."/>
            <person name="Murat C."/>
            <person name="Ohm R."/>
            <person name="Olson A."/>
            <person name="Spatafora J."/>
            <person name="Veneault-Fourrey C."/>
            <person name="Henrissat B."/>
            <person name="Grigoriev I."/>
            <person name="Martin F."/>
            <person name="Perotto S."/>
        </authorList>
    </citation>
    <scope>NUCLEOTIDE SEQUENCE [LARGE SCALE GENOMIC DNA]</scope>
    <source>
        <strain evidence="8 9">E</strain>
    </source>
</reference>
<dbReference type="PANTHER" id="PTHR13153">
    <property type="entry name" value="CGTHBA PROTEIN -14 GENE PROTEIN"/>
    <property type="match status" value="1"/>
</dbReference>
<dbReference type="PANTHER" id="PTHR13153:SF5">
    <property type="entry name" value="GATOR COMPLEX PROTEIN NPRL3"/>
    <property type="match status" value="1"/>
</dbReference>
<keyword evidence="5" id="KW-0469">Meiosis</keyword>
<organism evidence="8 9">
    <name type="scientific">Hyaloscypha bicolor E</name>
    <dbReference type="NCBI Taxonomy" id="1095630"/>
    <lineage>
        <taxon>Eukaryota</taxon>
        <taxon>Fungi</taxon>
        <taxon>Dikarya</taxon>
        <taxon>Ascomycota</taxon>
        <taxon>Pezizomycotina</taxon>
        <taxon>Leotiomycetes</taxon>
        <taxon>Helotiales</taxon>
        <taxon>Hyaloscyphaceae</taxon>
        <taxon>Hyaloscypha</taxon>
        <taxon>Hyaloscypha bicolor</taxon>
    </lineage>
</organism>
<sequence length="718" mass="81161">MASITTPIRCSGLVAVALIIRSRDGPRFVFHYPPRPSTEASQEERLYGTELDESEVEESLLEEAGSDESDLEDGGYSLPRHNKVEKEDKPKLKNHVVELDLEGDDHYDKPNGEHVVPWEHLFEFDTTDLESILTPSRAYHKKKFEMSLDPLIFITYPIHIREDGLWKKKKPKKAKKSKTEASEPSAAPAETTSIEEEMKDVSLGEKPGNASEDGDDHGGMTMFNAVFILNPRKDQAREKIKDIYEHVIKKFNKALKHAQASANYVWKESEMMLSMKEKAREERRPMSWLWNEILIKSTLAAAIRDVYLAISSDKIATVRFATKPPLDLSLQVPIPNFLMSLPTSADKAMPGLLVTTANPLVDEEGNEDPTHLNKHFALLLLNDESKIVAEIQADDTDLSEPLIECIRLCKPTLSFLQVAQTNAVDLNSLLVLAQHLIYWRRAIAIPPLHAREMYIVSPNCDSRKLPLASVAWKKAFPLAPSLPGFLAALSTAPRPFKNFAPSKDHRPTYLDMIAWLIRGGWVTQLRTFAWILVWPEIIYEVQYQLKSEAIEKSRKGAKSQSGSSESTESTDESSPEKHSSIDPSAPLTTEQVAENARLERLADKLAKEAAETAADFAKMPNPVATEHPSINNAEHLKHIPPYIIKDPHKVSHEESLYIAALGKRFTEPKSKECWTKFTKYFNGCEALEMIALQENRKRKETWGILLSYHEHLLSCKHW</sequence>
<dbReference type="EMBL" id="KZ613854">
    <property type="protein sequence ID" value="PMD55992.1"/>
    <property type="molecule type" value="Genomic_DNA"/>
</dbReference>
<dbReference type="STRING" id="1095630.A0A2J6SZ04"/>
<dbReference type="InterPro" id="IPR005365">
    <property type="entry name" value="Npr3"/>
</dbReference>
<feature type="compositionally biased region" description="Basic residues" evidence="6">
    <location>
        <begin position="167"/>
        <end position="176"/>
    </location>
</feature>